<evidence type="ECO:0008006" key="5">
    <source>
        <dbReference type="Google" id="ProtNLM"/>
    </source>
</evidence>
<evidence type="ECO:0000256" key="1">
    <source>
        <dbReference type="SAM" id="MobiDB-lite"/>
    </source>
</evidence>
<dbReference type="InterPro" id="IPR023296">
    <property type="entry name" value="Glyco_hydro_beta-prop_sf"/>
</dbReference>
<gene>
    <name evidence="3" type="ORF">M9Y10_030134</name>
</gene>
<keyword evidence="2" id="KW-0732">Signal</keyword>
<protein>
    <recommendedName>
        <fullName evidence="5">Glycosyl hydrolase family 43 protein</fullName>
    </recommendedName>
</protein>
<feature type="chain" id="PRO_5046817035" description="Glycosyl hydrolase family 43 protein" evidence="2">
    <location>
        <begin position="19"/>
        <end position="477"/>
    </location>
</feature>
<sequence length="477" mass="55489">MNILFFLFAACFCRQYHKLRKQPSNDKPQFDVGSWWTDTNGTFIQGHGGNIEHIDNYDCFNNGTKGCWVWHGEDKNQGTTGVHCYASTNLYVWEDKGFSLNIHNIVPERLNGLKNGIVPDLDNLRELKRRANLPKANKRSTKRSDRPKIQSTSNNDVTDDDIDFARNFLKAYVTEIDKDGKYVKYDETNLIVGYRYLYKSYCIIERPKMLYNKKYNNYVMLFHADGPNDQQITDWLNSNMSYSLGGKYSRAMLGFAISNSPFGPFKIVNVQRMHWCEGCHTENPGMARDMGTYIDRNEEDEDIAYAIYSSEENQYMYISRLDDTFTTWDVPQGEAKDGIDFKSHLLGDKKSREAPAIFRHKGYYYLMTSGCTGWSPNPATFHRSSMLFGPYEEVGNPCQGDGSDRTFDSQSTYFIRYNAEKGQFIYFGDRWWENDLPESRYVLLPVELDDKNHKFTLHYTEHWSLEDVFSSNSDDNE</sequence>
<dbReference type="Proteomes" id="UP001470230">
    <property type="component" value="Unassembled WGS sequence"/>
</dbReference>
<dbReference type="PANTHER" id="PTHR22925:SF3">
    <property type="entry name" value="GLYCOSYL HYDROLASE FAMILY PROTEIN 43"/>
    <property type="match status" value="1"/>
</dbReference>
<dbReference type="EMBL" id="JAPFFF010000004">
    <property type="protein sequence ID" value="KAK8892883.1"/>
    <property type="molecule type" value="Genomic_DNA"/>
</dbReference>
<dbReference type="Gene3D" id="2.115.10.20">
    <property type="entry name" value="Glycosyl hydrolase domain, family 43"/>
    <property type="match status" value="1"/>
</dbReference>
<name>A0ABR2KNZ7_9EUKA</name>
<proteinExistence type="predicted"/>
<feature type="signal peptide" evidence="2">
    <location>
        <begin position="1"/>
        <end position="18"/>
    </location>
</feature>
<organism evidence="3 4">
    <name type="scientific">Tritrichomonas musculus</name>
    <dbReference type="NCBI Taxonomy" id="1915356"/>
    <lineage>
        <taxon>Eukaryota</taxon>
        <taxon>Metamonada</taxon>
        <taxon>Parabasalia</taxon>
        <taxon>Tritrichomonadida</taxon>
        <taxon>Tritrichomonadidae</taxon>
        <taxon>Tritrichomonas</taxon>
    </lineage>
</organism>
<dbReference type="CDD" id="cd18825">
    <property type="entry name" value="GH43_CtGH43-like"/>
    <property type="match status" value="1"/>
</dbReference>
<feature type="compositionally biased region" description="Basic residues" evidence="1">
    <location>
        <begin position="132"/>
        <end position="141"/>
    </location>
</feature>
<reference evidence="3 4" key="1">
    <citation type="submission" date="2024-04" db="EMBL/GenBank/DDBJ databases">
        <title>Tritrichomonas musculus Genome.</title>
        <authorList>
            <person name="Alves-Ferreira E."/>
            <person name="Grigg M."/>
            <person name="Lorenzi H."/>
            <person name="Galac M."/>
        </authorList>
    </citation>
    <scope>NUCLEOTIDE SEQUENCE [LARGE SCALE GENOMIC DNA]</scope>
    <source>
        <strain evidence="3 4">EAF2021</strain>
    </source>
</reference>
<feature type="region of interest" description="Disordered" evidence="1">
    <location>
        <begin position="132"/>
        <end position="156"/>
    </location>
</feature>
<dbReference type="SUPFAM" id="SSF75005">
    <property type="entry name" value="Arabinanase/levansucrase/invertase"/>
    <property type="match status" value="1"/>
</dbReference>
<keyword evidence="4" id="KW-1185">Reference proteome</keyword>
<evidence type="ECO:0000313" key="3">
    <source>
        <dbReference type="EMBL" id="KAK8892883.1"/>
    </source>
</evidence>
<accession>A0ABR2KNZ7</accession>
<evidence type="ECO:0000256" key="2">
    <source>
        <dbReference type="SAM" id="SignalP"/>
    </source>
</evidence>
<evidence type="ECO:0000313" key="4">
    <source>
        <dbReference type="Proteomes" id="UP001470230"/>
    </source>
</evidence>
<dbReference type="PANTHER" id="PTHR22925">
    <property type="entry name" value="GLYCOSYL HYDROLASE 43 FAMILY MEMBER"/>
    <property type="match status" value="1"/>
</dbReference>
<comment type="caution">
    <text evidence="3">The sequence shown here is derived from an EMBL/GenBank/DDBJ whole genome shotgun (WGS) entry which is preliminary data.</text>
</comment>